<dbReference type="PANTHER" id="PTHR43335:SF4">
    <property type="entry name" value="ABC TRANSPORTER, ATP-BINDING PROTEIN"/>
    <property type="match status" value="1"/>
</dbReference>
<evidence type="ECO:0000256" key="3">
    <source>
        <dbReference type="ARBA" id="ARBA00022741"/>
    </source>
</evidence>
<dbReference type="CDD" id="cd03230">
    <property type="entry name" value="ABC_DR_subfamily_A"/>
    <property type="match status" value="1"/>
</dbReference>
<feature type="domain" description="ABC transporter" evidence="5">
    <location>
        <begin position="2"/>
        <end position="231"/>
    </location>
</feature>
<organism evidence="6">
    <name type="scientific">Candidatus Electrothrix aestuarii</name>
    <dbReference type="NCBI Taxonomy" id="3062594"/>
    <lineage>
        <taxon>Bacteria</taxon>
        <taxon>Pseudomonadati</taxon>
        <taxon>Thermodesulfobacteriota</taxon>
        <taxon>Desulfobulbia</taxon>
        <taxon>Desulfobulbales</taxon>
        <taxon>Desulfobulbaceae</taxon>
        <taxon>Candidatus Electrothrix</taxon>
    </lineage>
</organism>
<dbReference type="GO" id="GO:0005524">
    <property type="term" value="F:ATP binding"/>
    <property type="evidence" value="ECO:0007669"/>
    <property type="project" value="UniProtKB-KW"/>
</dbReference>
<reference evidence="6" key="2">
    <citation type="submission" date="2024-06" db="EMBL/GenBank/DDBJ databases">
        <authorList>
            <person name="Plum-Jensen L.E."/>
            <person name="Schramm A."/>
            <person name="Marshall I.P.G."/>
        </authorList>
    </citation>
    <scope>NUCLEOTIDE SEQUENCE</scope>
    <source>
        <strain evidence="6">Rat1</strain>
    </source>
</reference>
<dbReference type="PANTHER" id="PTHR43335">
    <property type="entry name" value="ABC TRANSPORTER, ATP-BINDING PROTEIN"/>
    <property type="match status" value="1"/>
</dbReference>
<proteinExistence type="inferred from homology"/>
<evidence type="ECO:0000256" key="1">
    <source>
        <dbReference type="ARBA" id="ARBA00005417"/>
    </source>
</evidence>
<keyword evidence="2" id="KW-0813">Transport</keyword>
<reference evidence="6" key="1">
    <citation type="journal article" date="2024" name="Syst. Appl. Microbiol.">
        <title>First single-strain enrichments of Electrothrix cable bacteria, description of E. aestuarii sp. nov. and E. rattekaaiensis sp. nov., and proposal of a cable bacteria taxonomy following the rules of the SeqCode.</title>
        <authorList>
            <person name="Plum-Jensen L.E."/>
            <person name="Schramm A."/>
            <person name="Marshall I.P.G."/>
        </authorList>
    </citation>
    <scope>NUCLEOTIDE SEQUENCE</scope>
    <source>
        <strain evidence="6">Rat1</strain>
    </source>
</reference>
<dbReference type="EMBL" id="CP159373">
    <property type="protein sequence ID" value="XCN72103.1"/>
    <property type="molecule type" value="Genomic_DNA"/>
</dbReference>
<evidence type="ECO:0000256" key="2">
    <source>
        <dbReference type="ARBA" id="ARBA00022448"/>
    </source>
</evidence>
<dbReference type="InterPro" id="IPR003439">
    <property type="entry name" value="ABC_transporter-like_ATP-bd"/>
</dbReference>
<name>A0AAU8LT85_9BACT</name>
<dbReference type="Pfam" id="PF00005">
    <property type="entry name" value="ABC_tran"/>
    <property type="match status" value="1"/>
</dbReference>
<comment type="similarity">
    <text evidence="1">Belongs to the ABC transporter superfamily.</text>
</comment>
<accession>A0AAU8LT85</accession>
<dbReference type="InterPro" id="IPR003593">
    <property type="entry name" value="AAA+_ATPase"/>
</dbReference>
<evidence type="ECO:0000259" key="5">
    <source>
        <dbReference type="PROSITE" id="PS50893"/>
    </source>
</evidence>
<sequence>MIKVEHLTRKYGDFTAVDKVSFEIGQGEIVGLLGHNGAGKTTIMKMMTGYLEPTEGSITIDGLDVGKDRRKIQKKIGYLPENCPVYPEMTVLEYLEYSATLHGVATQDRPALIRSAVARTALEAKASKQLSTLSRGYRQRTGVAQAILHKPDILILDEPTNGLDPTQIQHMRTLIADLAKTSTVIVSTHILQEVQAICDRVIIIKDGAMALDAQVDGLQQSSKLLISTDGDADAALEYFQSFAQVASVAATREQQFELELNADADGKATAAALAKAIHEKDWQLFAMHFESRNLETVFAEISERGGAAS</sequence>
<dbReference type="GO" id="GO:0016887">
    <property type="term" value="F:ATP hydrolysis activity"/>
    <property type="evidence" value="ECO:0007669"/>
    <property type="project" value="InterPro"/>
</dbReference>
<dbReference type="InterPro" id="IPR027417">
    <property type="entry name" value="P-loop_NTPase"/>
</dbReference>
<dbReference type="AlphaFoldDB" id="A0AAU8LT85"/>
<dbReference type="PROSITE" id="PS50893">
    <property type="entry name" value="ABC_TRANSPORTER_2"/>
    <property type="match status" value="1"/>
</dbReference>
<evidence type="ECO:0000313" key="6">
    <source>
        <dbReference type="EMBL" id="XCN72103.1"/>
    </source>
</evidence>
<dbReference type="SMART" id="SM00382">
    <property type="entry name" value="AAA"/>
    <property type="match status" value="1"/>
</dbReference>
<evidence type="ECO:0000256" key="4">
    <source>
        <dbReference type="ARBA" id="ARBA00022840"/>
    </source>
</evidence>
<keyword evidence="3" id="KW-0547">Nucleotide-binding</keyword>
<gene>
    <name evidence="6" type="ORF">Q3M24_17580</name>
</gene>
<keyword evidence="4 6" id="KW-0067">ATP-binding</keyword>
<protein>
    <submittedName>
        <fullName evidence="6">ATP-binding cassette domain-containing protein</fullName>
    </submittedName>
</protein>
<dbReference type="SUPFAM" id="SSF52540">
    <property type="entry name" value="P-loop containing nucleoside triphosphate hydrolases"/>
    <property type="match status" value="1"/>
</dbReference>
<dbReference type="Gene3D" id="3.40.50.300">
    <property type="entry name" value="P-loop containing nucleotide triphosphate hydrolases"/>
    <property type="match status" value="1"/>
</dbReference>
<dbReference type="KEGG" id="eaj:Q3M24_17580"/>